<dbReference type="InParanoid" id="A0A7C8MVW9"/>
<comment type="caution">
    <text evidence="2">The sequence shown here is derived from an EMBL/GenBank/DDBJ whole genome shotgun (WGS) entry which is preliminary data.</text>
</comment>
<dbReference type="PANTHER" id="PTHR35910">
    <property type="entry name" value="2EXR DOMAIN-CONTAINING PROTEIN"/>
    <property type="match status" value="1"/>
</dbReference>
<sequence length="455" mass="52057">MADHLITSEQRGTTTSSDTIELVVSEAVIRKGMKPSLLEDRSDEPDIQGLFRQLSQRFENHEATIRADIASLKADLTEQLVASVSNCIVHQEQQIERLRKDLLNLTDGLSAQDKDVRALKDSIQDGFTALHASTTSLHGDVCALRNTLDNRLSIRVSNAFPQFRALPSEIRCMVWEWATTGKILEIHELEQDELELEEPFNYEYLREFEFIGNRSPPATAQVCRESRKIACRDGKLVSIENRQRRQPRDGQSYKTTSYESQWAWFNSRKDTLYLNTRCSSFHRGYVSLLKNVRHFILEPPTHQQKLGELLEPGVCPQLTSIQLIFGLLEWPVRQDLEFEGSLWSNGSHHLAVKMIEGDSAEAKRVYADLRERLSPRCGKEARTSLRRLFTASGGDGVDFDDYATRALPGRRLEKLMEMAERSMLGHVWLLALVPEHRQGCVRLWSKRSITTKYIS</sequence>
<accession>A0A7C8MVW9</accession>
<reference evidence="2 3" key="1">
    <citation type="submission" date="2019-12" db="EMBL/GenBank/DDBJ databases">
        <title>Draft genome sequence of the ascomycete Xylaria multiplex DSM 110363.</title>
        <authorList>
            <person name="Buettner E."/>
            <person name="Kellner H."/>
        </authorList>
    </citation>
    <scope>NUCLEOTIDE SEQUENCE [LARGE SCALE GENOMIC DNA]</scope>
    <source>
        <strain evidence="2 3">DSM 110363</strain>
    </source>
</reference>
<name>A0A7C8MVW9_9PEZI</name>
<dbReference type="PANTHER" id="PTHR35910:SF6">
    <property type="entry name" value="2EXR DOMAIN-CONTAINING PROTEIN"/>
    <property type="match status" value="1"/>
</dbReference>
<dbReference type="Proteomes" id="UP000481858">
    <property type="component" value="Unassembled WGS sequence"/>
</dbReference>
<protein>
    <recommendedName>
        <fullName evidence="1">2EXR domain-containing protein</fullName>
    </recommendedName>
</protein>
<organism evidence="2 3">
    <name type="scientific">Xylaria multiplex</name>
    <dbReference type="NCBI Taxonomy" id="323545"/>
    <lineage>
        <taxon>Eukaryota</taxon>
        <taxon>Fungi</taxon>
        <taxon>Dikarya</taxon>
        <taxon>Ascomycota</taxon>
        <taxon>Pezizomycotina</taxon>
        <taxon>Sordariomycetes</taxon>
        <taxon>Xylariomycetidae</taxon>
        <taxon>Xylariales</taxon>
        <taxon>Xylariaceae</taxon>
        <taxon>Xylaria</taxon>
    </lineage>
</organism>
<dbReference type="EMBL" id="WUBL01000011">
    <property type="protein sequence ID" value="KAF2971728.1"/>
    <property type="molecule type" value="Genomic_DNA"/>
</dbReference>
<feature type="domain" description="2EXR" evidence="1">
    <location>
        <begin position="160"/>
        <end position="272"/>
    </location>
</feature>
<proteinExistence type="predicted"/>
<dbReference type="OrthoDB" id="3473305at2759"/>
<dbReference type="AlphaFoldDB" id="A0A7C8MVW9"/>
<evidence type="ECO:0000313" key="2">
    <source>
        <dbReference type="EMBL" id="KAF2971728.1"/>
    </source>
</evidence>
<dbReference type="InterPro" id="IPR045518">
    <property type="entry name" value="2EXR"/>
</dbReference>
<evidence type="ECO:0000313" key="3">
    <source>
        <dbReference type="Proteomes" id="UP000481858"/>
    </source>
</evidence>
<keyword evidence="3" id="KW-1185">Reference proteome</keyword>
<evidence type="ECO:0000259" key="1">
    <source>
        <dbReference type="Pfam" id="PF20150"/>
    </source>
</evidence>
<dbReference type="Pfam" id="PF20150">
    <property type="entry name" value="2EXR"/>
    <property type="match status" value="1"/>
</dbReference>
<gene>
    <name evidence="2" type="ORF">GQX73_g1903</name>
</gene>